<keyword evidence="2" id="KW-1185">Reference proteome</keyword>
<protein>
    <submittedName>
        <fullName evidence="1">Uncharacterized protein</fullName>
    </submittedName>
</protein>
<proteinExistence type="predicted"/>
<gene>
    <name evidence="1" type="ORF">DPEC_G00086410</name>
</gene>
<dbReference type="Proteomes" id="UP001157502">
    <property type="component" value="Chromosome 7"/>
</dbReference>
<dbReference type="EMBL" id="CM055734">
    <property type="protein sequence ID" value="KAJ8009198.1"/>
    <property type="molecule type" value="Genomic_DNA"/>
</dbReference>
<sequence>MGLIPVCLFLCALPVCVPVLGGHSDFEVGKTYGWSVQRVPLILERQTVHLLTPTFAGVNEGADWNMGGVSGIENQSTHDRASLENILGYETVYENGSRTLTHITLRGLNESVSHKPSHTRRRRQVYGMDGRFVISDSHFTTRYPFSTAVRLTTGCSGVQVSHKHILTAAHCVHNGKEYLQGAQRLKVGFLQMKSKRGRGGGGGRGGRRGGKGERRAGRKREDGESVVDGAGQEEAGDQEEGGKGLDGGPGPQQRRRTRRRRRKQGKGEIQDVVDEETGAEGAEGEIVKTERRERKGRQRKGAGLKRAPRSTQPKKQPSFRWARVKQTHIPKGWILAGGKAVASDYDYALLELKRPIKQKHMELGVAPAAQPLPLGRIHFSGFDNELQGGQMEGARDRVVYRFCSVTEESSDLLYQHCDAQEGAAGAGVYIRLRQEEEGPDKGKWQRKVIGVFSGHSSEERRGGKHGDYNVAVRITPLKYAQICHWIHEDPSMCREV</sequence>
<comment type="caution">
    <text evidence="1">The sequence shown here is derived from an EMBL/GenBank/DDBJ whole genome shotgun (WGS) entry which is preliminary data.</text>
</comment>
<reference evidence="1" key="1">
    <citation type="submission" date="2021-05" db="EMBL/GenBank/DDBJ databases">
        <authorList>
            <person name="Pan Q."/>
            <person name="Jouanno E."/>
            <person name="Zahm M."/>
            <person name="Klopp C."/>
            <person name="Cabau C."/>
            <person name="Louis A."/>
            <person name="Berthelot C."/>
            <person name="Parey E."/>
            <person name="Roest Crollius H."/>
            <person name="Montfort J."/>
            <person name="Robinson-Rechavi M."/>
            <person name="Bouchez O."/>
            <person name="Lampietro C."/>
            <person name="Lopez Roques C."/>
            <person name="Donnadieu C."/>
            <person name="Postlethwait J."/>
            <person name="Bobe J."/>
            <person name="Dillon D."/>
            <person name="Chandos A."/>
            <person name="von Hippel F."/>
            <person name="Guiguen Y."/>
        </authorList>
    </citation>
    <scope>NUCLEOTIDE SEQUENCE</scope>
    <source>
        <strain evidence="1">YG-Jan2019</strain>
    </source>
</reference>
<name>A0ACC2GZY9_DALPE</name>
<evidence type="ECO:0000313" key="2">
    <source>
        <dbReference type="Proteomes" id="UP001157502"/>
    </source>
</evidence>
<accession>A0ACC2GZY9</accession>
<evidence type="ECO:0000313" key="1">
    <source>
        <dbReference type="EMBL" id="KAJ8009198.1"/>
    </source>
</evidence>
<organism evidence="1 2">
    <name type="scientific">Dallia pectoralis</name>
    <name type="common">Alaska blackfish</name>
    <dbReference type="NCBI Taxonomy" id="75939"/>
    <lineage>
        <taxon>Eukaryota</taxon>
        <taxon>Metazoa</taxon>
        <taxon>Chordata</taxon>
        <taxon>Craniata</taxon>
        <taxon>Vertebrata</taxon>
        <taxon>Euteleostomi</taxon>
        <taxon>Actinopterygii</taxon>
        <taxon>Neopterygii</taxon>
        <taxon>Teleostei</taxon>
        <taxon>Protacanthopterygii</taxon>
        <taxon>Esociformes</taxon>
        <taxon>Umbridae</taxon>
        <taxon>Dallia</taxon>
    </lineage>
</organism>